<keyword evidence="1" id="KW-0677">Repeat</keyword>
<feature type="region of interest" description="Disordered" evidence="3">
    <location>
        <begin position="1"/>
        <end position="32"/>
    </location>
</feature>
<dbReference type="InterPro" id="IPR013098">
    <property type="entry name" value="Ig_I-set"/>
</dbReference>
<evidence type="ECO:0000259" key="4">
    <source>
        <dbReference type="PROSITE" id="PS50835"/>
    </source>
</evidence>
<accession>A0A9N7Y3U4</accession>
<dbReference type="GO" id="GO:0045214">
    <property type="term" value="P:sarcomere organization"/>
    <property type="evidence" value="ECO:0007669"/>
    <property type="project" value="TreeGrafter"/>
</dbReference>
<dbReference type="InterPro" id="IPR040849">
    <property type="entry name" value="MyBP-C_THB"/>
</dbReference>
<reference evidence="5" key="1">
    <citation type="submission" date="2020-03" db="EMBL/GenBank/DDBJ databases">
        <authorList>
            <person name="Weist P."/>
        </authorList>
    </citation>
    <scope>NUCLEOTIDE SEQUENCE</scope>
</reference>
<feature type="domain" description="Ig-like" evidence="4">
    <location>
        <begin position="375"/>
        <end position="449"/>
    </location>
</feature>
<dbReference type="FunFam" id="2.60.40.10:FF:000576">
    <property type="entry name" value="Myosin-binding protein C, cardiac-type"/>
    <property type="match status" value="1"/>
</dbReference>
<dbReference type="Proteomes" id="UP001153269">
    <property type="component" value="Unassembled WGS sequence"/>
</dbReference>
<dbReference type="InterPro" id="IPR050964">
    <property type="entry name" value="Striated_Muscle_Regulatory"/>
</dbReference>
<evidence type="ECO:0000313" key="5">
    <source>
        <dbReference type="EMBL" id="CAB1417225.1"/>
    </source>
</evidence>
<dbReference type="Pfam" id="PF07679">
    <property type="entry name" value="I-set"/>
    <property type="match status" value="2"/>
</dbReference>
<dbReference type="InterPro" id="IPR013783">
    <property type="entry name" value="Ig-like_fold"/>
</dbReference>
<gene>
    <name evidence="5" type="ORF">PLEPLA_LOCUS5027</name>
</gene>
<keyword evidence="2" id="KW-0393">Immunoglobulin domain</keyword>
<proteinExistence type="predicted"/>
<organism evidence="5 6">
    <name type="scientific">Pleuronectes platessa</name>
    <name type="common">European plaice</name>
    <dbReference type="NCBI Taxonomy" id="8262"/>
    <lineage>
        <taxon>Eukaryota</taxon>
        <taxon>Metazoa</taxon>
        <taxon>Chordata</taxon>
        <taxon>Craniata</taxon>
        <taxon>Vertebrata</taxon>
        <taxon>Euteleostomi</taxon>
        <taxon>Actinopterygii</taxon>
        <taxon>Neopterygii</taxon>
        <taxon>Teleostei</taxon>
        <taxon>Neoteleostei</taxon>
        <taxon>Acanthomorphata</taxon>
        <taxon>Carangaria</taxon>
        <taxon>Pleuronectiformes</taxon>
        <taxon>Pleuronectoidei</taxon>
        <taxon>Pleuronectidae</taxon>
        <taxon>Pleuronectes</taxon>
    </lineage>
</organism>
<evidence type="ECO:0000256" key="2">
    <source>
        <dbReference type="ARBA" id="ARBA00023319"/>
    </source>
</evidence>
<keyword evidence="6" id="KW-1185">Reference proteome</keyword>
<comment type="caution">
    <text evidence="5">The sequence shown here is derived from an EMBL/GenBank/DDBJ whole genome shotgun (WGS) entry which is preliminary data.</text>
</comment>
<dbReference type="InterPro" id="IPR003599">
    <property type="entry name" value="Ig_sub"/>
</dbReference>
<dbReference type="PANTHER" id="PTHR13817:SF168">
    <property type="match status" value="1"/>
</dbReference>
<dbReference type="AlphaFoldDB" id="A0A9N7Y3U4"/>
<protein>
    <recommendedName>
        <fullName evidence="4">Ig-like domain-containing protein</fullName>
    </recommendedName>
</protein>
<dbReference type="SMART" id="SM00409">
    <property type="entry name" value="IG"/>
    <property type="match status" value="3"/>
</dbReference>
<dbReference type="PANTHER" id="PTHR13817">
    <property type="entry name" value="TITIN"/>
    <property type="match status" value="1"/>
</dbReference>
<dbReference type="InterPro" id="IPR007110">
    <property type="entry name" value="Ig-like_dom"/>
</dbReference>
<name>A0A9N7Y3U4_PLEPL</name>
<dbReference type="InterPro" id="IPR036179">
    <property type="entry name" value="Ig-like_dom_sf"/>
</dbReference>
<dbReference type="EMBL" id="CADEAL010000254">
    <property type="protein sequence ID" value="CAB1417225.1"/>
    <property type="molecule type" value="Genomic_DNA"/>
</dbReference>
<evidence type="ECO:0000256" key="1">
    <source>
        <dbReference type="ARBA" id="ARBA00022737"/>
    </source>
</evidence>
<dbReference type="FunFam" id="2.60.40.10:FF:000111">
    <property type="entry name" value="Myosin-binding protein C, slow type"/>
    <property type="match status" value="1"/>
</dbReference>
<evidence type="ECO:0000256" key="3">
    <source>
        <dbReference type="SAM" id="MobiDB-lite"/>
    </source>
</evidence>
<feature type="domain" description="Ig-like" evidence="4">
    <location>
        <begin position="166"/>
        <end position="274"/>
    </location>
</feature>
<dbReference type="SUPFAM" id="SSF48726">
    <property type="entry name" value="Immunoglobulin"/>
    <property type="match status" value="3"/>
</dbReference>
<dbReference type="GO" id="GO:0031430">
    <property type="term" value="C:M band"/>
    <property type="evidence" value="ECO:0007669"/>
    <property type="project" value="TreeGrafter"/>
</dbReference>
<dbReference type="Gene3D" id="2.60.40.10">
    <property type="entry name" value="Immunoglobulins"/>
    <property type="match status" value="3"/>
</dbReference>
<feature type="region of interest" description="Disordered" evidence="3">
    <location>
        <begin position="95"/>
        <end position="166"/>
    </location>
</feature>
<sequence length="465" mass="50806">MPEPVKKNVSAFAKKPKTQAAEEGSSVLFEAETEKSDAKVKWQCNSKDISSSDKFVITADGKKHSLTMKEITKEDANVYAVIAGGSKVKFDLKVTSKPEAPAQPTTDAPGESIAEPEQAPAPPAAEPNGVESVPPANDAPLANDPPPATDAPPAKDAPQAEEEQAPDTRQDLIGIFTEKPQSGEVTVGGNITFVAKVNAGSLLKKPTVKWFKGKWMDLASKTGKHLQLKEAVDRNTKVYTFEMLVIEAKPNFAGAYRCEVSSRDKFDSCNFDLSVHEASAPEGFDIRAAFRRTSTDGKEDSGELDFSTLLKKSSFIKTSHRAVQVNAEPDVDVWNILSHAPASEFEKIAFQHGITDLRGMLKRLKKMKKEEKKSEAFLKKLDPAYQVKKGQKIKLAVEVANSDVEVKWLKNGQEIHPSGRYIFESVGNMRYLTVNHCSLADDAAYCCVVGEEKPPPSSLLKSLRS</sequence>
<dbReference type="PROSITE" id="PS50835">
    <property type="entry name" value="IG_LIKE"/>
    <property type="match status" value="2"/>
</dbReference>
<evidence type="ECO:0000313" key="6">
    <source>
        <dbReference type="Proteomes" id="UP001153269"/>
    </source>
</evidence>
<dbReference type="Pfam" id="PF18362">
    <property type="entry name" value="THB"/>
    <property type="match status" value="1"/>
</dbReference>
<dbReference type="FunFam" id="2.60.40.10:FF:000070">
    <property type="entry name" value="Myosin-binding protein C, slow type"/>
    <property type="match status" value="1"/>
</dbReference>